<reference evidence="2 3" key="1">
    <citation type="journal article" date="2010" name="Nature">
        <title>The Ectocarpus genome and the independent evolution of multicellularity in brown algae.</title>
        <authorList>
            <person name="Cock J.M."/>
            <person name="Sterck L."/>
            <person name="Rouze P."/>
            <person name="Scornet D."/>
            <person name="Allen A.E."/>
            <person name="Amoutzias G."/>
            <person name="Anthouard V."/>
            <person name="Artiguenave F."/>
            <person name="Aury J.M."/>
            <person name="Badger J.H."/>
            <person name="Beszteri B."/>
            <person name="Billiau K."/>
            <person name="Bonnet E."/>
            <person name="Bothwell J.H."/>
            <person name="Bowler C."/>
            <person name="Boyen C."/>
            <person name="Brownlee C."/>
            <person name="Carrano C.J."/>
            <person name="Charrier B."/>
            <person name="Cho G.Y."/>
            <person name="Coelho S.M."/>
            <person name="Collen J."/>
            <person name="Corre E."/>
            <person name="Da Silva C."/>
            <person name="Delage L."/>
            <person name="Delaroque N."/>
            <person name="Dittami S.M."/>
            <person name="Doulbeau S."/>
            <person name="Elias M."/>
            <person name="Farnham G."/>
            <person name="Gachon C.M."/>
            <person name="Gschloessl B."/>
            <person name="Heesch S."/>
            <person name="Jabbari K."/>
            <person name="Jubin C."/>
            <person name="Kawai H."/>
            <person name="Kimura K."/>
            <person name="Kloareg B."/>
            <person name="Kupper F.C."/>
            <person name="Lang D."/>
            <person name="Le Bail A."/>
            <person name="Leblanc C."/>
            <person name="Lerouge P."/>
            <person name="Lohr M."/>
            <person name="Lopez P.J."/>
            <person name="Martens C."/>
            <person name="Maumus F."/>
            <person name="Michel G."/>
            <person name="Miranda-Saavedra D."/>
            <person name="Morales J."/>
            <person name="Moreau H."/>
            <person name="Motomura T."/>
            <person name="Nagasato C."/>
            <person name="Napoli C.A."/>
            <person name="Nelson D.R."/>
            <person name="Nyvall-Collen P."/>
            <person name="Peters A.F."/>
            <person name="Pommier C."/>
            <person name="Potin P."/>
            <person name="Poulain J."/>
            <person name="Quesneville H."/>
            <person name="Read B."/>
            <person name="Rensing S.A."/>
            <person name="Ritter A."/>
            <person name="Rousvoal S."/>
            <person name="Samanta M."/>
            <person name="Samson G."/>
            <person name="Schroeder D.C."/>
            <person name="Segurens B."/>
            <person name="Strittmatter M."/>
            <person name="Tonon T."/>
            <person name="Tregear J.W."/>
            <person name="Valentin K."/>
            <person name="von Dassow P."/>
            <person name="Yamagishi T."/>
            <person name="Van de Peer Y."/>
            <person name="Wincker P."/>
        </authorList>
    </citation>
    <scope>NUCLEOTIDE SEQUENCE [LARGE SCALE GENOMIC DNA]</scope>
    <source>
        <strain evidence="3">Ec32 / CCAP1310/4</strain>
    </source>
</reference>
<dbReference type="InParanoid" id="D7FPQ3"/>
<sequence length="280" mass="30946">MAAALQKLQNQNAMLLEAVEEKSRQLPESASRGGRLGERANGVSKTAGDRVIRSTSVGYPAGGCLVFSPDRWKRRTPSTAASTIETYHHKLMRGTCTPAKQQIVLLRNKLHEAQEEVKKTYRALSKEVGGTSLGLGRTLNDTGGWKGRAQQIVMLKATVKQLQTQLRNGRDPGQSGETRSKQGRKDVDSQAQEEIHYMERHRGHAIEQLEAKCNARQEEAEALRGQLVAKGARVAGLEKTNMQIRNRAKMLLAKSDTDDRLVDALRKEVQALRNVGSSSR</sequence>
<organism evidence="2 3">
    <name type="scientific">Ectocarpus siliculosus</name>
    <name type="common">Brown alga</name>
    <name type="synonym">Conferva siliculosa</name>
    <dbReference type="NCBI Taxonomy" id="2880"/>
    <lineage>
        <taxon>Eukaryota</taxon>
        <taxon>Sar</taxon>
        <taxon>Stramenopiles</taxon>
        <taxon>Ochrophyta</taxon>
        <taxon>PX clade</taxon>
        <taxon>Phaeophyceae</taxon>
        <taxon>Ectocarpales</taxon>
        <taxon>Ectocarpaceae</taxon>
        <taxon>Ectocarpus</taxon>
    </lineage>
</organism>
<name>D7FPQ3_ECTSI</name>
<dbReference type="EMBL" id="FN649760">
    <property type="protein sequence ID" value="CBJ30510.1"/>
    <property type="molecule type" value="Genomic_DNA"/>
</dbReference>
<feature type="region of interest" description="Disordered" evidence="1">
    <location>
        <begin position="164"/>
        <end position="191"/>
    </location>
</feature>
<protein>
    <submittedName>
        <fullName evidence="2">Uncharacterized protein</fullName>
    </submittedName>
</protein>
<dbReference type="InterPro" id="IPR038929">
    <property type="entry name" value="CCDC13"/>
</dbReference>
<gene>
    <name evidence="2" type="ORF">Esi_0195_0024</name>
</gene>
<dbReference type="PANTHER" id="PTHR31935">
    <property type="entry name" value="COILED-COIL DOMAIN-CONTAINING PROTEIN 13"/>
    <property type="match status" value="1"/>
</dbReference>
<proteinExistence type="predicted"/>
<keyword evidence="3" id="KW-1185">Reference proteome</keyword>
<dbReference type="OrthoDB" id="10258312at2759"/>
<dbReference type="Proteomes" id="UP000002630">
    <property type="component" value="Unassembled WGS sequence"/>
</dbReference>
<evidence type="ECO:0000313" key="3">
    <source>
        <dbReference type="Proteomes" id="UP000002630"/>
    </source>
</evidence>
<dbReference type="PANTHER" id="PTHR31935:SF1">
    <property type="entry name" value="COILED-COIL DOMAIN-CONTAINING PROTEIN 13"/>
    <property type="match status" value="1"/>
</dbReference>
<feature type="compositionally biased region" description="Basic and acidic residues" evidence="1">
    <location>
        <begin position="178"/>
        <end position="191"/>
    </location>
</feature>
<evidence type="ECO:0000313" key="2">
    <source>
        <dbReference type="EMBL" id="CBJ30510.1"/>
    </source>
</evidence>
<evidence type="ECO:0000256" key="1">
    <source>
        <dbReference type="SAM" id="MobiDB-lite"/>
    </source>
</evidence>
<feature type="region of interest" description="Disordered" evidence="1">
    <location>
        <begin position="21"/>
        <end position="44"/>
    </location>
</feature>
<accession>D7FPQ3</accession>
<dbReference type="AlphaFoldDB" id="D7FPQ3"/>